<dbReference type="Gene3D" id="3.10.20.30">
    <property type="match status" value="1"/>
</dbReference>
<evidence type="ECO:0000259" key="1">
    <source>
        <dbReference type="Pfam" id="PF06071"/>
    </source>
</evidence>
<dbReference type="InterPro" id="IPR012675">
    <property type="entry name" value="Beta-grasp_dom_sf"/>
</dbReference>
<protein>
    <submittedName>
        <fullName evidence="2">DUF933 domain-containing protein</fullName>
    </submittedName>
</protein>
<sequence>AGRLREEGKDYVVQDGDIMEFRFNV</sequence>
<evidence type="ECO:0000313" key="3">
    <source>
        <dbReference type="Proteomes" id="UP000700800"/>
    </source>
</evidence>
<feature type="non-terminal residue" evidence="2">
    <location>
        <position position="1"/>
    </location>
</feature>
<dbReference type="AlphaFoldDB" id="A0A927XD04"/>
<accession>A0A927XD04</accession>
<organism evidence="2 3">
    <name type="scientific">Streptococcus gallolyticus</name>
    <dbReference type="NCBI Taxonomy" id="315405"/>
    <lineage>
        <taxon>Bacteria</taxon>
        <taxon>Bacillati</taxon>
        <taxon>Bacillota</taxon>
        <taxon>Bacilli</taxon>
        <taxon>Lactobacillales</taxon>
        <taxon>Streptococcaceae</taxon>
        <taxon>Streptococcus</taxon>
    </lineage>
</organism>
<comment type="caution">
    <text evidence="2">The sequence shown here is derived from an EMBL/GenBank/DDBJ whole genome shotgun (WGS) entry which is preliminary data.</text>
</comment>
<dbReference type="EMBL" id="SVAF01000047">
    <property type="protein sequence ID" value="MBE6165657.1"/>
    <property type="molecule type" value="Genomic_DNA"/>
</dbReference>
<reference evidence="2" key="1">
    <citation type="submission" date="2019-04" db="EMBL/GenBank/DDBJ databases">
        <title>Evolution of Biomass-Degrading Anaerobic Consortia Revealed by Metagenomics.</title>
        <authorList>
            <person name="Peng X."/>
        </authorList>
    </citation>
    <scope>NUCLEOTIDE SEQUENCE</scope>
    <source>
        <strain evidence="2">SIG195</strain>
    </source>
</reference>
<feature type="domain" description="YchF C-terminal" evidence="1">
    <location>
        <begin position="1"/>
        <end position="24"/>
    </location>
</feature>
<gene>
    <name evidence="2" type="ORF">E7156_10370</name>
</gene>
<dbReference type="Pfam" id="PF06071">
    <property type="entry name" value="YchF-GTPase_C"/>
    <property type="match status" value="1"/>
</dbReference>
<name>A0A927XD04_9STRE</name>
<proteinExistence type="predicted"/>
<dbReference type="SUPFAM" id="SSF81271">
    <property type="entry name" value="TGS-like"/>
    <property type="match status" value="1"/>
</dbReference>
<dbReference type="InterPro" id="IPR012676">
    <property type="entry name" value="TGS-like"/>
</dbReference>
<dbReference type="Proteomes" id="UP000700800">
    <property type="component" value="Unassembled WGS sequence"/>
</dbReference>
<evidence type="ECO:0000313" key="2">
    <source>
        <dbReference type="EMBL" id="MBE6165657.1"/>
    </source>
</evidence>
<dbReference type="InterPro" id="IPR013029">
    <property type="entry name" value="YchF_C"/>
</dbReference>